<proteinExistence type="predicted"/>
<keyword evidence="2" id="KW-1185">Reference proteome</keyword>
<accession>A0A1H2SYM5</accession>
<organism evidence="1 2">
    <name type="scientific">Tepidimicrobium xylanilyticum</name>
    <dbReference type="NCBI Taxonomy" id="1123352"/>
    <lineage>
        <taxon>Bacteria</taxon>
        <taxon>Bacillati</taxon>
        <taxon>Bacillota</taxon>
        <taxon>Tissierellia</taxon>
        <taxon>Tissierellales</taxon>
        <taxon>Tepidimicrobiaceae</taxon>
        <taxon>Tepidimicrobium</taxon>
    </lineage>
</organism>
<evidence type="ECO:0008006" key="3">
    <source>
        <dbReference type="Google" id="ProtNLM"/>
    </source>
</evidence>
<sequence length="66" mass="7793">MLTYEKIIRYWNNVFKEDININSITKSTGNEDLDRALDWLCEESNTILDFGCDNGLLLFKCFFKGY</sequence>
<evidence type="ECO:0000313" key="2">
    <source>
        <dbReference type="Proteomes" id="UP000198828"/>
    </source>
</evidence>
<evidence type="ECO:0000313" key="1">
    <source>
        <dbReference type="EMBL" id="SDW36793.1"/>
    </source>
</evidence>
<reference evidence="1 2" key="1">
    <citation type="submission" date="2016-10" db="EMBL/GenBank/DDBJ databases">
        <authorList>
            <person name="de Groot N.N."/>
        </authorList>
    </citation>
    <scope>NUCLEOTIDE SEQUENCE [LARGE SCALE GENOMIC DNA]</scope>
    <source>
        <strain evidence="1 2">DSM 23310</strain>
    </source>
</reference>
<gene>
    <name evidence="1" type="ORF">SAMN05660923_00587</name>
</gene>
<dbReference type="EMBL" id="FNNG01000002">
    <property type="protein sequence ID" value="SDW36793.1"/>
    <property type="molecule type" value="Genomic_DNA"/>
</dbReference>
<protein>
    <recommendedName>
        <fullName evidence="3">Methyltransferase domain-containing protein</fullName>
    </recommendedName>
</protein>
<dbReference type="RefSeq" id="WP_200773617.1">
    <property type="nucleotide sequence ID" value="NZ_BSYN01000002.1"/>
</dbReference>
<dbReference type="Proteomes" id="UP000198828">
    <property type="component" value="Unassembled WGS sequence"/>
</dbReference>
<name>A0A1H2SYM5_9FIRM</name>
<dbReference type="AlphaFoldDB" id="A0A1H2SYM5"/>